<dbReference type="RefSeq" id="WP_181058142.1">
    <property type="nucleotide sequence ID" value="NZ_JACDTY010000005.1"/>
</dbReference>
<dbReference type="FunFam" id="3.40.50.300:FF:000429">
    <property type="entry name" value="Preprotein translocase subunit SecA"/>
    <property type="match status" value="1"/>
</dbReference>
<dbReference type="Pfam" id="PF07517">
    <property type="entry name" value="SecA_DEAD"/>
    <property type="match status" value="1"/>
</dbReference>
<dbReference type="SMART" id="SM00958">
    <property type="entry name" value="SecA_PP_bind"/>
    <property type="match status" value="1"/>
</dbReference>
<evidence type="ECO:0000256" key="8">
    <source>
        <dbReference type="ARBA" id="ARBA00023136"/>
    </source>
</evidence>
<dbReference type="GO" id="GO:0008564">
    <property type="term" value="F:protein-exporting ATPase activity"/>
    <property type="evidence" value="ECO:0007669"/>
    <property type="project" value="UniProtKB-EC"/>
</dbReference>
<dbReference type="PRINTS" id="PR00906">
    <property type="entry name" value="SECA"/>
</dbReference>
<dbReference type="Gene3D" id="3.90.1440.10">
    <property type="entry name" value="SecA, preprotein cross-linking domain"/>
    <property type="match status" value="1"/>
</dbReference>
<dbReference type="PROSITE" id="PS51196">
    <property type="entry name" value="SECA_MOTOR_DEAD"/>
    <property type="match status" value="1"/>
</dbReference>
<evidence type="ECO:0000256" key="5">
    <source>
        <dbReference type="ARBA" id="ARBA00022927"/>
    </source>
</evidence>
<keyword evidence="4 9" id="KW-0067">ATP-binding</keyword>
<keyword evidence="3 9" id="KW-0547">Nucleotide-binding</keyword>
<evidence type="ECO:0000256" key="9">
    <source>
        <dbReference type="HAMAP-Rule" id="MF_01382"/>
    </source>
</evidence>
<evidence type="ECO:0000256" key="4">
    <source>
        <dbReference type="ARBA" id="ARBA00022840"/>
    </source>
</evidence>
<dbReference type="Gene3D" id="3.40.50.300">
    <property type="entry name" value="P-loop containing nucleotide triphosphate hydrolases"/>
    <property type="match status" value="2"/>
</dbReference>
<feature type="binding site" evidence="9">
    <location>
        <position position="544"/>
    </location>
    <ligand>
        <name>ATP</name>
        <dbReference type="ChEBI" id="CHEBI:30616"/>
    </ligand>
</feature>
<protein>
    <recommendedName>
        <fullName evidence="9">Protein translocase subunit SecA</fullName>
        <ecNumber evidence="9">7.4.2.8</ecNumber>
    </recommendedName>
</protein>
<proteinExistence type="inferred from homology"/>
<feature type="binding site" evidence="9">
    <location>
        <position position="116"/>
    </location>
    <ligand>
        <name>ATP</name>
        <dbReference type="ChEBI" id="CHEBI:30616"/>
    </ligand>
</feature>
<evidence type="ECO:0000256" key="3">
    <source>
        <dbReference type="ARBA" id="ARBA00022741"/>
    </source>
</evidence>
<dbReference type="InterPro" id="IPR020937">
    <property type="entry name" value="SecA_CS"/>
</dbReference>
<keyword evidence="2 9" id="KW-1003">Cell membrane</keyword>
<gene>
    <name evidence="9" type="primary">secA</name>
    <name evidence="12" type="ORF">H0241_13580</name>
</gene>
<dbReference type="PROSITE" id="PS51192">
    <property type="entry name" value="HELICASE_ATP_BIND_1"/>
    <property type="match status" value="1"/>
</dbReference>
<comment type="catalytic activity">
    <reaction evidence="9">
        <text>ATP + H2O + cellular proteinSide 1 = ADP + phosphate + cellular proteinSide 2.</text>
        <dbReference type="EC" id="7.4.2.8"/>
    </reaction>
</comment>
<keyword evidence="9" id="KW-0963">Cytoplasm</keyword>
<dbReference type="CDD" id="cd17928">
    <property type="entry name" value="DEXDc_SecA"/>
    <property type="match status" value="1"/>
</dbReference>
<dbReference type="Proteomes" id="UP000558284">
    <property type="component" value="Unassembled WGS sequence"/>
</dbReference>
<dbReference type="GO" id="GO:0005886">
    <property type="term" value="C:plasma membrane"/>
    <property type="evidence" value="ECO:0007669"/>
    <property type="project" value="UniProtKB-SubCell"/>
</dbReference>
<accession>A0A838B563</accession>
<evidence type="ECO:0000256" key="6">
    <source>
        <dbReference type="ARBA" id="ARBA00022967"/>
    </source>
</evidence>
<feature type="domain" description="Helicase ATP-binding" evidence="10">
    <location>
        <begin position="118"/>
        <end position="295"/>
    </location>
</feature>
<evidence type="ECO:0000256" key="2">
    <source>
        <dbReference type="ARBA" id="ARBA00022475"/>
    </source>
</evidence>
<dbReference type="InterPro" id="IPR011130">
    <property type="entry name" value="SecA_preprotein_X-link_dom"/>
</dbReference>
<dbReference type="CDD" id="cd18803">
    <property type="entry name" value="SF2_C_secA"/>
    <property type="match status" value="1"/>
</dbReference>
<dbReference type="Pfam" id="PF01043">
    <property type="entry name" value="SecA_PP_bind"/>
    <property type="match status" value="1"/>
</dbReference>
<dbReference type="InterPro" id="IPR044722">
    <property type="entry name" value="SecA_SF2_C"/>
</dbReference>
<evidence type="ECO:0000256" key="7">
    <source>
        <dbReference type="ARBA" id="ARBA00023010"/>
    </source>
</evidence>
<dbReference type="SMART" id="SM00957">
    <property type="entry name" value="SecA_DEAD"/>
    <property type="match status" value="1"/>
</dbReference>
<comment type="subunit">
    <text evidence="9">Monomer and homodimer. Part of the essential Sec protein translocation apparatus which comprises SecA, SecYEG and auxiliary proteins SecDF-YajC and YidC.</text>
</comment>
<dbReference type="InterPro" id="IPR011115">
    <property type="entry name" value="SecA_DEAD"/>
</dbReference>
<evidence type="ECO:0000259" key="11">
    <source>
        <dbReference type="PROSITE" id="PS51196"/>
    </source>
</evidence>
<organism evidence="12 13">
    <name type="scientific">Mesorhizobium neociceri</name>
    <dbReference type="NCBI Taxonomy" id="1307853"/>
    <lineage>
        <taxon>Bacteria</taxon>
        <taxon>Pseudomonadati</taxon>
        <taxon>Pseudomonadota</taxon>
        <taxon>Alphaproteobacteria</taxon>
        <taxon>Hyphomicrobiales</taxon>
        <taxon>Phyllobacteriaceae</taxon>
        <taxon>Mesorhizobium</taxon>
    </lineage>
</organism>
<keyword evidence="8 9" id="KW-0472">Membrane</keyword>
<dbReference type="InterPro" id="IPR027417">
    <property type="entry name" value="P-loop_NTPase"/>
</dbReference>
<comment type="function">
    <text evidence="9">Part of the Sec protein translocase complex. Interacts with the SecYEG preprotein conducting channel. Has a central role in coupling the hydrolysis of ATP to the transfer of proteins into and across the cell membrane, serving both as a receptor for the preprotein-SecB complex and as an ATP-driven molecular motor driving the stepwise translocation of polypeptide chains across the membrane.</text>
</comment>
<dbReference type="InterPro" id="IPR014018">
    <property type="entry name" value="SecA_motor_DEAD"/>
</dbReference>
<dbReference type="EC" id="7.4.2.8" evidence="9"/>
<dbReference type="GO" id="GO:0031522">
    <property type="term" value="C:cell envelope Sec protein transport complex"/>
    <property type="evidence" value="ECO:0007669"/>
    <property type="project" value="TreeGrafter"/>
</dbReference>
<comment type="similarity">
    <text evidence="9">Belongs to the SecA family.</text>
</comment>
<evidence type="ECO:0000256" key="1">
    <source>
        <dbReference type="ARBA" id="ARBA00022448"/>
    </source>
</evidence>
<keyword evidence="7 9" id="KW-0811">Translocation</keyword>
<dbReference type="InterPro" id="IPR014001">
    <property type="entry name" value="Helicase_ATP-bd"/>
</dbReference>
<dbReference type="InterPro" id="IPR036670">
    <property type="entry name" value="SecA_X-link_sf"/>
</dbReference>
<dbReference type="PANTHER" id="PTHR30612:SF0">
    <property type="entry name" value="CHLOROPLAST PROTEIN-TRANSPORTING ATPASE"/>
    <property type="match status" value="1"/>
</dbReference>
<feature type="domain" description="SecA family profile" evidence="11">
    <location>
        <begin position="31"/>
        <end position="622"/>
    </location>
</feature>
<evidence type="ECO:0000259" key="10">
    <source>
        <dbReference type="PROSITE" id="PS51192"/>
    </source>
</evidence>
<dbReference type="EMBL" id="JACDTY010000005">
    <property type="protein sequence ID" value="MBA1141283.1"/>
    <property type="molecule type" value="Genomic_DNA"/>
</dbReference>
<evidence type="ECO:0000313" key="13">
    <source>
        <dbReference type="Proteomes" id="UP000558284"/>
    </source>
</evidence>
<dbReference type="GO" id="GO:0017038">
    <property type="term" value="P:protein import"/>
    <property type="evidence" value="ECO:0007669"/>
    <property type="project" value="InterPro"/>
</dbReference>
<comment type="subcellular location">
    <subcellularLocation>
        <location evidence="9">Cell membrane</location>
        <topology evidence="9">Peripheral membrane protein</topology>
        <orientation evidence="9">Cytoplasmic side</orientation>
    </subcellularLocation>
    <subcellularLocation>
        <location evidence="9">Cytoplasm</location>
    </subcellularLocation>
    <text evidence="9">Distribution is 50-50.</text>
</comment>
<dbReference type="AlphaFoldDB" id="A0A838B563"/>
<dbReference type="PROSITE" id="PS01312">
    <property type="entry name" value="SECA"/>
    <property type="match status" value="1"/>
</dbReference>
<keyword evidence="6 9" id="KW-1278">Translocase</keyword>
<feature type="binding site" evidence="9">
    <location>
        <begin position="134"/>
        <end position="138"/>
    </location>
    <ligand>
        <name>ATP</name>
        <dbReference type="ChEBI" id="CHEBI:30616"/>
    </ligand>
</feature>
<dbReference type="GO" id="GO:0065002">
    <property type="term" value="P:intracellular protein transmembrane transport"/>
    <property type="evidence" value="ECO:0007669"/>
    <property type="project" value="UniProtKB-UniRule"/>
</dbReference>
<dbReference type="PANTHER" id="PTHR30612">
    <property type="entry name" value="SECA INNER MEMBRANE COMPONENT OF SEC PROTEIN SECRETION SYSTEM"/>
    <property type="match status" value="1"/>
</dbReference>
<dbReference type="GO" id="GO:0043952">
    <property type="term" value="P:protein transport by the Sec complex"/>
    <property type="evidence" value="ECO:0007669"/>
    <property type="project" value="TreeGrafter"/>
</dbReference>
<reference evidence="12 13" key="1">
    <citation type="submission" date="2020-07" db="EMBL/GenBank/DDBJ databases">
        <title>Definition of the novel symbiovar canariense within Mesorhizobium novociceri, a new species of genus Mesorhizobium nodulating Cicer canariense in the Caldera de Taburiente National Park (La Palma, Canary Islands).</title>
        <authorList>
            <person name="Leon-Barrios M."/>
            <person name="Perez-Yepez J."/>
            <person name="Flores-Felix J.D."/>
            <person name="Ramirez-Baena M.H."/>
            <person name="Pulido-Suarez L."/>
            <person name="Igual J.M."/>
            <person name="Velazquez E."/>
            <person name="Peix A."/>
        </authorList>
    </citation>
    <scope>NUCLEOTIDE SEQUENCE [LARGE SCALE GENOMIC DNA]</scope>
    <source>
        <strain evidence="12 13">CCANP35</strain>
    </source>
</reference>
<keyword evidence="1 9" id="KW-0813">Transport</keyword>
<dbReference type="GO" id="GO:0006605">
    <property type="term" value="P:protein targeting"/>
    <property type="evidence" value="ECO:0007669"/>
    <property type="project" value="UniProtKB-UniRule"/>
</dbReference>
<name>A0A838B563_9HYPH</name>
<dbReference type="SUPFAM" id="SSF52540">
    <property type="entry name" value="P-loop containing nucleoside triphosphate hydrolases"/>
    <property type="match status" value="2"/>
</dbReference>
<dbReference type="GO" id="GO:0005829">
    <property type="term" value="C:cytosol"/>
    <property type="evidence" value="ECO:0007669"/>
    <property type="project" value="TreeGrafter"/>
</dbReference>
<sequence length="662" mass="73303">MSDAALVRPPLPVLYAEREYIKKAPLDDYASRILAFGVVAGASRRARRLADIVPKADAFDTEMRALSNEALRLRARQISLSLRRKRGFPEAIVAECFAVIRELSARLSGRRHYPVQMIGAYAMIRGYLAEMATGEGKTLTAALAAGTAALAGMPVHVVTVNDYLAKRDAELTQPIYDALGLSVGVVIGGQSMQERQAAYRADITYCTNKELAFDYLRDRIVLGQRDGNLRLKIEGLQDETPRLTKLRLRGLHFAIVDEADSVLVDEARTPLVISGEAKGEISAEAAQEALELAAMLEAGTDYHMLSEQKRVVLTDAGRERIADFAEAHGKEWRGVIVREEFARQALSALHLFHRGEEYLVRDGKVQIIDQHTGRLMPDRAWTDGLHQMIEVKESCKPSARRTTIARMTYQRFFRRYGHLSGMTGTARQVAREFWNVYRLPVVTIPTHRPRQRKNLVDRVLPDEEAKWRVAVKRIAELHAKGVPVLVGTGSVACSMVASEHLDRAGLPHLVLSAAQDSTEAAVVAQAGELGRITVATNMAGRGTDIHLADGVEELGGLHVIMMERHEARRIDDQLAGRSGRQGQPGCFQAILSLDDALVDFAASRPLKTLCRAAAPILGEGPSRWLLRHAQRRAERVHAGMRNDLLRSDERQSRTLAFSGRPE</sequence>
<keyword evidence="5 9" id="KW-0653">Protein transport</keyword>
<dbReference type="SUPFAM" id="SSF81767">
    <property type="entry name" value="Pre-protein crosslinking domain of SecA"/>
    <property type="match status" value="1"/>
</dbReference>
<comment type="caution">
    <text evidence="12">The sequence shown here is derived from an EMBL/GenBank/DDBJ whole genome shotgun (WGS) entry which is preliminary data.</text>
</comment>
<keyword evidence="13" id="KW-1185">Reference proteome</keyword>
<dbReference type="Pfam" id="PF21090">
    <property type="entry name" value="P-loop_SecA"/>
    <property type="match status" value="1"/>
</dbReference>
<dbReference type="GO" id="GO:0005524">
    <property type="term" value="F:ATP binding"/>
    <property type="evidence" value="ECO:0007669"/>
    <property type="project" value="UniProtKB-UniRule"/>
</dbReference>
<evidence type="ECO:0000313" key="12">
    <source>
        <dbReference type="EMBL" id="MBA1141283.1"/>
    </source>
</evidence>
<dbReference type="InterPro" id="IPR000185">
    <property type="entry name" value="SecA"/>
</dbReference>
<dbReference type="HAMAP" id="MF_01382">
    <property type="entry name" value="SecA"/>
    <property type="match status" value="1"/>
</dbReference>